<dbReference type="RefSeq" id="WP_011034037.1">
    <property type="nucleotide sequence ID" value="NC_003901.1"/>
</dbReference>
<dbReference type="GeneID" id="25392707"/>
<gene>
    <name evidence="2" type="ordered locus">MM_2106</name>
</gene>
<dbReference type="SUPFAM" id="SSF53756">
    <property type="entry name" value="UDP-Glycosyltransferase/glycogen phosphorylase"/>
    <property type="match status" value="1"/>
</dbReference>
<dbReference type="eggNOG" id="arCOG01408">
    <property type="taxonomic scope" value="Archaea"/>
</dbReference>
<dbReference type="AlphaFoldDB" id="Q8PV68"/>
<sequence>MKIVVVHPAHMDYRQEIFESLNKKYDTTFIFTKQGRGQEGVKEEQTDIPPEWKTKVLKSNLLIGQKDIGMYLKLIKELLSGKYDLILTSTTWDICWVAAKLSGKKFVFMKEFWHWEDTSIVRKILNKFTKVVVKNSDSIFAMGTNAYRSCIELGVKEEKVFMHPQCAVDYSGLPVFNLKKKYKLEDEKIILFLGRVVKIKGLDYLIEAFSRLERDDKNIFLLIAGDGPDRGKYEKLAKELSVENILFTGRVSKKEISSYYNACDIFILPSIFYKQSYEPWGLVINEAMAFGKPVIATNAVGASTDMIENGYNGYVVEEKNVEELYSSMKKILDNYESMKSMGKNSRKIFEIKNNYKSFSETLSSSLEYAVK</sequence>
<dbReference type="GO" id="GO:0016757">
    <property type="term" value="F:glycosyltransferase activity"/>
    <property type="evidence" value="ECO:0007669"/>
    <property type="project" value="InterPro"/>
</dbReference>
<proteinExistence type="predicted"/>
<dbReference type="Pfam" id="PF00534">
    <property type="entry name" value="Glycos_transf_1"/>
    <property type="match status" value="1"/>
</dbReference>
<dbReference type="HOGENOM" id="CLU_009583_5_2_2"/>
<evidence type="ECO:0000313" key="2">
    <source>
        <dbReference type="EMBL" id="AAM31802.1"/>
    </source>
</evidence>
<organism evidence="2 3">
    <name type="scientific">Methanosarcina mazei (strain ATCC BAA-159 / DSM 3647 / Goe1 / Go1 / JCM 11833 / OCM 88)</name>
    <name type="common">Methanosarcina frisia</name>
    <dbReference type="NCBI Taxonomy" id="192952"/>
    <lineage>
        <taxon>Archaea</taxon>
        <taxon>Methanobacteriati</taxon>
        <taxon>Methanobacteriota</taxon>
        <taxon>Stenosarchaea group</taxon>
        <taxon>Methanomicrobia</taxon>
        <taxon>Methanosarcinales</taxon>
        <taxon>Methanosarcinaceae</taxon>
        <taxon>Methanosarcina</taxon>
    </lineage>
</organism>
<dbReference type="CDD" id="cd03801">
    <property type="entry name" value="GT4_PimA-like"/>
    <property type="match status" value="1"/>
</dbReference>
<dbReference type="KEGG" id="mma:MM_2106"/>
<dbReference type="PANTHER" id="PTHR12526">
    <property type="entry name" value="GLYCOSYLTRANSFERASE"/>
    <property type="match status" value="1"/>
</dbReference>
<accession>Q8PV68</accession>
<dbReference type="Gene3D" id="3.40.50.2000">
    <property type="entry name" value="Glycogen Phosphorylase B"/>
    <property type="match status" value="2"/>
</dbReference>
<evidence type="ECO:0000313" key="3">
    <source>
        <dbReference type="Proteomes" id="UP000000595"/>
    </source>
</evidence>
<evidence type="ECO:0000259" key="1">
    <source>
        <dbReference type="Pfam" id="PF00534"/>
    </source>
</evidence>
<feature type="domain" description="Glycosyl transferase family 1" evidence="1">
    <location>
        <begin position="179"/>
        <end position="347"/>
    </location>
</feature>
<dbReference type="Proteomes" id="UP000000595">
    <property type="component" value="Chromosome"/>
</dbReference>
<reference evidence="2 3" key="1">
    <citation type="journal article" date="2002" name="J. Mol. Microbiol. Biotechnol.">
        <title>The genome of Methanosarcina mazei: evidence for lateral gene transfer between Bacteria and Archaea.</title>
        <authorList>
            <person name="Deppenmeier U."/>
            <person name="Johann A."/>
            <person name="Hartsch T."/>
            <person name="Merkl R."/>
            <person name="Schmitz R.A."/>
            <person name="Martinez-Arias R."/>
            <person name="Henne A."/>
            <person name="Wiezer A."/>
            <person name="Baumer S."/>
            <person name="Jacobi C."/>
            <person name="Bruggemann H."/>
            <person name="Lienard T."/>
            <person name="Christmann A."/>
            <person name="Bomeke M."/>
            <person name="Steckel S."/>
            <person name="Bhattacharyya A."/>
            <person name="Lykidis A."/>
            <person name="Overbeek R."/>
            <person name="Klenk H.P."/>
            <person name="Gunsalus R.P."/>
            <person name="Fritz H.J."/>
            <person name="Gottschalk G."/>
        </authorList>
    </citation>
    <scope>NUCLEOTIDE SEQUENCE [LARGE SCALE GENOMIC DNA]</scope>
    <source>
        <strain evidence="3">ATCC BAA-159 / DSM 3647 / Goe1 / Go1 / JCM 11833 / OCM 88</strain>
    </source>
</reference>
<protein>
    <submittedName>
        <fullName evidence="2">Putative glycosyltransferase</fullName>
    </submittedName>
</protein>
<keyword evidence="2" id="KW-0808">Transferase</keyword>
<dbReference type="PANTHER" id="PTHR12526:SF584">
    <property type="entry name" value="GLYCOSYLTRANSFERASE"/>
    <property type="match status" value="1"/>
</dbReference>
<name>Q8PV68_METMA</name>
<dbReference type="PATRIC" id="fig|192952.21.peg.2418"/>
<dbReference type="InterPro" id="IPR001296">
    <property type="entry name" value="Glyco_trans_1"/>
</dbReference>
<dbReference type="EMBL" id="AE008384">
    <property type="protein sequence ID" value="AAM31802.1"/>
    <property type="molecule type" value="Genomic_DNA"/>
</dbReference>
<dbReference type="CAZy" id="GT4">
    <property type="family name" value="Glycosyltransferase Family 4"/>
</dbReference>